<reference evidence="1 2" key="1">
    <citation type="journal article" date="2023" name="G3 (Bethesda)">
        <title>A chromosome-length genome assembly and annotation of blackberry (Rubus argutus, cv. 'Hillquist').</title>
        <authorList>
            <person name="Bruna T."/>
            <person name="Aryal R."/>
            <person name="Dudchenko O."/>
            <person name="Sargent D.J."/>
            <person name="Mead D."/>
            <person name="Buti M."/>
            <person name="Cavallini A."/>
            <person name="Hytonen T."/>
            <person name="Andres J."/>
            <person name="Pham M."/>
            <person name="Weisz D."/>
            <person name="Mascagni F."/>
            <person name="Usai G."/>
            <person name="Natali L."/>
            <person name="Bassil N."/>
            <person name="Fernandez G.E."/>
            <person name="Lomsadze A."/>
            <person name="Armour M."/>
            <person name="Olukolu B."/>
            <person name="Poorten T."/>
            <person name="Britton C."/>
            <person name="Davik J."/>
            <person name="Ashrafi H."/>
            <person name="Aiden E.L."/>
            <person name="Borodovsky M."/>
            <person name="Worthington M."/>
        </authorList>
    </citation>
    <scope>NUCLEOTIDE SEQUENCE [LARGE SCALE GENOMIC DNA]</scope>
    <source>
        <strain evidence="1">PI 553951</strain>
    </source>
</reference>
<dbReference type="AlphaFoldDB" id="A0AAW1Y6S5"/>
<protein>
    <submittedName>
        <fullName evidence="1">Uncharacterized protein</fullName>
    </submittedName>
</protein>
<comment type="caution">
    <text evidence="1">The sequence shown here is derived from an EMBL/GenBank/DDBJ whole genome shotgun (WGS) entry which is preliminary data.</text>
</comment>
<organism evidence="1 2">
    <name type="scientific">Rubus argutus</name>
    <name type="common">Southern blackberry</name>
    <dbReference type="NCBI Taxonomy" id="59490"/>
    <lineage>
        <taxon>Eukaryota</taxon>
        <taxon>Viridiplantae</taxon>
        <taxon>Streptophyta</taxon>
        <taxon>Embryophyta</taxon>
        <taxon>Tracheophyta</taxon>
        <taxon>Spermatophyta</taxon>
        <taxon>Magnoliopsida</taxon>
        <taxon>eudicotyledons</taxon>
        <taxon>Gunneridae</taxon>
        <taxon>Pentapetalae</taxon>
        <taxon>rosids</taxon>
        <taxon>fabids</taxon>
        <taxon>Rosales</taxon>
        <taxon>Rosaceae</taxon>
        <taxon>Rosoideae</taxon>
        <taxon>Rosoideae incertae sedis</taxon>
        <taxon>Rubus</taxon>
    </lineage>
</organism>
<proteinExistence type="predicted"/>
<accession>A0AAW1Y6S5</accession>
<evidence type="ECO:0000313" key="2">
    <source>
        <dbReference type="Proteomes" id="UP001457282"/>
    </source>
</evidence>
<evidence type="ECO:0000313" key="1">
    <source>
        <dbReference type="EMBL" id="KAK9943603.1"/>
    </source>
</evidence>
<name>A0AAW1Y6S5_RUBAR</name>
<dbReference type="EMBL" id="JBEDUW010000002">
    <property type="protein sequence ID" value="KAK9943603.1"/>
    <property type="molecule type" value="Genomic_DNA"/>
</dbReference>
<keyword evidence="2" id="KW-1185">Reference proteome</keyword>
<gene>
    <name evidence="1" type="ORF">M0R45_009206</name>
</gene>
<dbReference type="Proteomes" id="UP001457282">
    <property type="component" value="Unassembled WGS sequence"/>
</dbReference>
<sequence length="84" mass="9791">MGRRRNESRETPWMQMVITVEVCSADGDVGLVIWACSNEESWQMCVNRYGREEFEEDDGFVFGGEGYELFWLVVIGFRHGFMVL</sequence>